<keyword evidence="4" id="KW-0274">FAD</keyword>
<dbReference type="OrthoDB" id="269227at2759"/>
<evidence type="ECO:0000313" key="7">
    <source>
        <dbReference type="EMBL" id="KXT11190.1"/>
    </source>
</evidence>
<dbReference type="Proteomes" id="UP000073492">
    <property type="component" value="Unassembled WGS sequence"/>
</dbReference>
<dbReference type="GO" id="GO:0016614">
    <property type="term" value="F:oxidoreductase activity, acting on CH-OH group of donors"/>
    <property type="evidence" value="ECO:0007669"/>
    <property type="project" value="InterPro"/>
</dbReference>
<dbReference type="PANTHER" id="PTHR11552">
    <property type="entry name" value="GLUCOSE-METHANOL-CHOLINE GMC OXIDOREDUCTASE"/>
    <property type="match status" value="1"/>
</dbReference>
<evidence type="ECO:0000256" key="1">
    <source>
        <dbReference type="ARBA" id="ARBA00001974"/>
    </source>
</evidence>
<sequence>MMQQADGGVVNAKLQLYGVDGLRIVDASMFPLCVQGSIMSLVYALAEKAAHVIKIDYAANASINGVNDRL</sequence>
<evidence type="ECO:0000313" key="8">
    <source>
        <dbReference type="Proteomes" id="UP000073492"/>
    </source>
</evidence>
<dbReference type="SUPFAM" id="SSF51905">
    <property type="entry name" value="FAD/NAD(P)-binding domain"/>
    <property type="match status" value="1"/>
</dbReference>
<dbReference type="InterPro" id="IPR036188">
    <property type="entry name" value="FAD/NAD-bd_sf"/>
</dbReference>
<protein>
    <recommendedName>
        <fullName evidence="6">Glucose-methanol-choline oxidoreductase C-terminal domain-containing protein</fullName>
    </recommendedName>
</protein>
<evidence type="ECO:0000256" key="3">
    <source>
        <dbReference type="ARBA" id="ARBA00022630"/>
    </source>
</evidence>
<evidence type="ECO:0000256" key="4">
    <source>
        <dbReference type="ARBA" id="ARBA00022827"/>
    </source>
</evidence>
<evidence type="ECO:0000256" key="2">
    <source>
        <dbReference type="ARBA" id="ARBA00010790"/>
    </source>
</evidence>
<organism evidence="7 8">
    <name type="scientific">Pseudocercospora musae</name>
    <dbReference type="NCBI Taxonomy" id="113226"/>
    <lineage>
        <taxon>Eukaryota</taxon>
        <taxon>Fungi</taxon>
        <taxon>Dikarya</taxon>
        <taxon>Ascomycota</taxon>
        <taxon>Pezizomycotina</taxon>
        <taxon>Dothideomycetes</taxon>
        <taxon>Dothideomycetidae</taxon>
        <taxon>Mycosphaerellales</taxon>
        <taxon>Mycosphaerellaceae</taxon>
        <taxon>Pseudocercospora</taxon>
    </lineage>
</organism>
<dbReference type="InterPro" id="IPR007867">
    <property type="entry name" value="GMC_OxRtase_C"/>
</dbReference>
<evidence type="ECO:0000259" key="6">
    <source>
        <dbReference type="Pfam" id="PF05199"/>
    </source>
</evidence>
<comment type="cofactor">
    <cofactor evidence="1">
        <name>FAD</name>
        <dbReference type="ChEBI" id="CHEBI:57692"/>
    </cofactor>
</comment>
<keyword evidence="8" id="KW-1185">Reference proteome</keyword>
<gene>
    <name evidence="7" type="ORF">AC579_837</name>
</gene>
<comment type="caution">
    <text evidence="7">The sequence shown here is derived from an EMBL/GenBank/DDBJ whole genome shotgun (WGS) entry which is preliminary data.</text>
</comment>
<dbReference type="Gene3D" id="3.50.50.60">
    <property type="entry name" value="FAD/NAD(P)-binding domain"/>
    <property type="match status" value="1"/>
</dbReference>
<proteinExistence type="inferred from homology"/>
<keyword evidence="5" id="KW-0560">Oxidoreductase</keyword>
<evidence type="ECO:0000256" key="5">
    <source>
        <dbReference type="ARBA" id="ARBA00023002"/>
    </source>
</evidence>
<comment type="similarity">
    <text evidence="2">Belongs to the GMC oxidoreductase family.</text>
</comment>
<accession>A0A139I8Z1</accession>
<dbReference type="Pfam" id="PF05199">
    <property type="entry name" value="GMC_oxred_C"/>
    <property type="match status" value="1"/>
</dbReference>
<dbReference type="PANTHER" id="PTHR11552:SF201">
    <property type="entry name" value="GLUCOSE-METHANOL-CHOLINE OXIDOREDUCTASE N-TERMINAL DOMAIN-CONTAINING PROTEIN"/>
    <property type="match status" value="1"/>
</dbReference>
<dbReference type="InterPro" id="IPR012132">
    <property type="entry name" value="GMC_OxRdtase"/>
</dbReference>
<keyword evidence="3" id="KW-0285">Flavoprotein</keyword>
<dbReference type="AlphaFoldDB" id="A0A139I8Z1"/>
<reference evidence="7 8" key="1">
    <citation type="submission" date="2015-07" db="EMBL/GenBank/DDBJ databases">
        <title>Comparative genomics of the Sigatoka disease complex on banana suggests a link between parallel evolutionary changes in Pseudocercospora fijiensis and Pseudocercospora eumusae and increased virulence on the banana host.</title>
        <authorList>
            <person name="Chang T.-C."/>
            <person name="Salvucci A."/>
            <person name="Crous P.W."/>
            <person name="Stergiopoulos I."/>
        </authorList>
    </citation>
    <scope>NUCLEOTIDE SEQUENCE [LARGE SCALE GENOMIC DNA]</scope>
    <source>
        <strain evidence="7 8">CBS 116634</strain>
    </source>
</reference>
<feature type="domain" description="Glucose-methanol-choline oxidoreductase C-terminal" evidence="6">
    <location>
        <begin position="1"/>
        <end position="46"/>
    </location>
</feature>
<dbReference type="GO" id="GO:0050660">
    <property type="term" value="F:flavin adenine dinucleotide binding"/>
    <property type="evidence" value="ECO:0007669"/>
    <property type="project" value="InterPro"/>
</dbReference>
<dbReference type="EMBL" id="LFZO01000216">
    <property type="protein sequence ID" value="KXT11190.1"/>
    <property type="molecule type" value="Genomic_DNA"/>
</dbReference>
<name>A0A139I8Z1_9PEZI</name>